<accession>A0AAV4VD77</accession>
<evidence type="ECO:0000256" key="1">
    <source>
        <dbReference type="SAM" id="Phobius"/>
    </source>
</evidence>
<evidence type="ECO:0000313" key="3">
    <source>
        <dbReference type="Proteomes" id="UP001054837"/>
    </source>
</evidence>
<protein>
    <submittedName>
        <fullName evidence="2">Uncharacterized protein</fullName>
    </submittedName>
</protein>
<reference evidence="2 3" key="1">
    <citation type="submission" date="2021-06" db="EMBL/GenBank/DDBJ databases">
        <title>Caerostris darwini draft genome.</title>
        <authorList>
            <person name="Kono N."/>
            <person name="Arakawa K."/>
        </authorList>
    </citation>
    <scope>NUCLEOTIDE SEQUENCE [LARGE SCALE GENOMIC DNA]</scope>
</reference>
<name>A0AAV4VD77_9ARAC</name>
<keyword evidence="1" id="KW-1133">Transmembrane helix</keyword>
<feature type="transmembrane region" description="Helical" evidence="1">
    <location>
        <begin position="67"/>
        <end position="85"/>
    </location>
</feature>
<gene>
    <name evidence="2" type="ORF">CDAR_301801</name>
</gene>
<keyword evidence="3" id="KW-1185">Reference proteome</keyword>
<comment type="caution">
    <text evidence="2">The sequence shown here is derived from an EMBL/GenBank/DDBJ whole genome shotgun (WGS) entry which is preliminary data.</text>
</comment>
<sequence length="90" mass="10081">MRKRGREVEKRTISRVRTLKAHFLSLGAPFTPTAPALAGSDERRVQSVSSRGSGKCRLRKLLETMDTPVVFWMCFLLVLFSGHSLDSSSQ</sequence>
<dbReference type="AlphaFoldDB" id="A0AAV4VD77"/>
<keyword evidence="1" id="KW-0472">Membrane</keyword>
<evidence type="ECO:0000313" key="2">
    <source>
        <dbReference type="EMBL" id="GIY68222.1"/>
    </source>
</evidence>
<proteinExistence type="predicted"/>
<keyword evidence="1" id="KW-0812">Transmembrane</keyword>
<organism evidence="2 3">
    <name type="scientific">Caerostris darwini</name>
    <dbReference type="NCBI Taxonomy" id="1538125"/>
    <lineage>
        <taxon>Eukaryota</taxon>
        <taxon>Metazoa</taxon>
        <taxon>Ecdysozoa</taxon>
        <taxon>Arthropoda</taxon>
        <taxon>Chelicerata</taxon>
        <taxon>Arachnida</taxon>
        <taxon>Araneae</taxon>
        <taxon>Araneomorphae</taxon>
        <taxon>Entelegynae</taxon>
        <taxon>Araneoidea</taxon>
        <taxon>Araneidae</taxon>
        <taxon>Caerostris</taxon>
    </lineage>
</organism>
<dbReference type="Proteomes" id="UP001054837">
    <property type="component" value="Unassembled WGS sequence"/>
</dbReference>
<dbReference type="EMBL" id="BPLQ01012845">
    <property type="protein sequence ID" value="GIY68222.1"/>
    <property type="molecule type" value="Genomic_DNA"/>
</dbReference>